<keyword evidence="4" id="KW-0809">Transit peptide</keyword>
<comment type="similarity">
    <text evidence="2">Belongs to the Tim44 family.</text>
</comment>
<dbReference type="SMART" id="SM00978">
    <property type="entry name" value="Tim44"/>
    <property type="match status" value="1"/>
</dbReference>
<sequence length="488" mass="53116">MNASLPAPGDINLSHGVFGDFDYTFTDKELEDVLGFMERQQVRGPGEPFPAPPQALPFLAPGTSQPPLQFQPHLASTLPTPETVNLRAQPQPYDYGLLHVGGGGFDPGRMSPFLPSDSPGLGVKLELLDSPQQAPQPPGMPHPGAMFSRGHPDSLPPVPPTAHPPRQQQQQQQGSAQEAASAAGPGGSDEKSRPNREAPTKPGLLDRVRSTATVVIKEMVAAVSAETPSTSAMRGAPKGGSLKTAETTALAHHSVAEPAWQKQWRELQNKLGSHPLFSRLSSHLDQQVLTRGRDVAGSLRERWETSDSPLVHRLQDAADSWSQESEGAAALREIRARDPDFDMVRFLARVRADVPVIIGAYLRGEADVIREHCSPEMVERLTGIMAATAQSGQVPDPTLLDTSDVELVDLKLSEEAPCVVVQFTCQQINCARDSHGNVVDGAPDDVHRVYYFWALQQEAEGYMGTDGTYQPPRWQLREMMIRGMHHLL</sequence>
<dbReference type="GO" id="GO:0051087">
    <property type="term" value="F:protein-folding chaperone binding"/>
    <property type="evidence" value="ECO:0007669"/>
    <property type="project" value="TreeGrafter"/>
</dbReference>
<accession>A0A1D2AFP8</accession>
<dbReference type="GO" id="GO:0005743">
    <property type="term" value="C:mitochondrial inner membrane"/>
    <property type="evidence" value="ECO:0007669"/>
    <property type="project" value="UniProtKB-SubCell"/>
</dbReference>
<comment type="subcellular location">
    <subcellularLocation>
        <location evidence="1">Mitochondrion inner membrane</location>
    </subcellularLocation>
</comment>
<evidence type="ECO:0000256" key="3">
    <source>
        <dbReference type="ARBA" id="ARBA00022792"/>
    </source>
</evidence>
<keyword evidence="5" id="KW-0496">Mitochondrion</keyword>
<dbReference type="SUPFAM" id="SSF54427">
    <property type="entry name" value="NTF2-like"/>
    <property type="match status" value="1"/>
</dbReference>
<dbReference type="InterPro" id="IPR039544">
    <property type="entry name" value="Tim44-like"/>
</dbReference>
<feature type="domain" description="Tim44-like" evidence="8">
    <location>
        <begin position="327"/>
        <end position="481"/>
    </location>
</feature>
<dbReference type="InterPro" id="IPR007379">
    <property type="entry name" value="Tim44-like_dom"/>
</dbReference>
<protein>
    <recommendedName>
        <fullName evidence="8">Tim44-like domain-containing protein</fullName>
    </recommendedName>
</protein>
<evidence type="ECO:0000256" key="5">
    <source>
        <dbReference type="ARBA" id="ARBA00023128"/>
    </source>
</evidence>
<evidence type="ECO:0000256" key="1">
    <source>
        <dbReference type="ARBA" id="ARBA00004273"/>
    </source>
</evidence>
<keyword evidence="6" id="KW-0472">Membrane</keyword>
<evidence type="ECO:0000256" key="7">
    <source>
        <dbReference type="SAM" id="MobiDB-lite"/>
    </source>
</evidence>
<feature type="region of interest" description="Disordered" evidence="7">
    <location>
        <begin position="130"/>
        <end position="209"/>
    </location>
</feature>
<evidence type="ECO:0000256" key="6">
    <source>
        <dbReference type="ARBA" id="ARBA00023136"/>
    </source>
</evidence>
<evidence type="ECO:0000259" key="8">
    <source>
        <dbReference type="SMART" id="SM00978"/>
    </source>
</evidence>
<feature type="compositionally biased region" description="Basic and acidic residues" evidence="7">
    <location>
        <begin position="188"/>
        <end position="209"/>
    </location>
</feature>
<evidence type="ECO:0000256" key="2">
    <source>
        <dbReference type="ARBA" id="ARBA00009597"/>
    </source>
</evidence>
<feature type="compositionally biased region" description="Pro residues" evidence="7">
    <location>
        <begin position="154"/>
        <end position="163"/>
    </location>
</feature>
<evidence type="ECO:0000313" key="9">
    <source>
        <dbReference type="EMBL" id="JAT77978.1"/>
    </source>
</evidence>
<dbReference type="PANTHER" id="PTHR10721:SF1">
    <property type="entry name" value="MITOCHONDRIAL IMPORT INNER MEMBRANE TRANSLOCASE SUBUNIT TIM44"/>
    <property type="match status" value="1"/>
</dbReference>
<dbReference type="Pfam" id="PF04280">
    <property type="entry name" value="Tim44"/>
    <property type="match status" value="1"/>
</dbReference>
<keyword evidence="3" id="KW-0999">Mitochondrion inner membrane</keyword>
<gene>
    <name evidence="9" type="ORF">g.37465</name>
</gene>
<feature type="compositionally biased region" description="Low complexity" evidence="7">
    <location>
        <begin position="167"/>
        <end position="183"/>
    </location>
</feature>
<dbReference type="PANTHER" id="PTHR10721">
    <property type="entry name" value="MITOCHONDRIAL IMPORT INNER MEMBRANE TRANSLOCASE SUBUNIT TIM44"/>
    <property type="match status" value="1"/>
</dbReference>
<dbReference type="InterPro" id="IPR032710">
    <property type="entry name" value="NTF2-like_dom_sf"/>
</dbReference>
<reference evidence="9" key="1">
    <citation type="submission" date="2015-08" db="EMBL/GenBank/DDBJ databases">
        <authorList>
            <person name="Babu N.S."/>
            <person name="Beckwith C.J."/>
            <person name="Beseler K.G."/>
            <person name="Brison A."/>
            <person name="Carone J.V."/>
            <person name="Caskin T.P."/>
            <person name="Diamond M."/>
            <person name="Durham M.E."/>
            <person name="Foxe J.M."/>
            <person name="Go M."/>
            <person name="Henderson B.A."/>
            <person name="Jones I.B."/>
            <person name="McGettigan J.A."/>
            <person name="Micheletti S.J."/>
            <person name="Nasrallah M.E."/>
            <person name="Ortiz D."/>
            <person name="Piller C.R."/>
            <person name="Privatt S.R."/>
            <person name="Schneider S.L."/>
            <person name="Sharp S."/>
            <person name="Smith T.C."/>
            <person name="Stanton J.D."/>
            <person name="Ullery H.E."/>
            <person name="Wilson R.J."/>
            <person name="Serrano M.G."/>
            <person name="Buck G."/>
            <person name="Lee V."/>
            <person name="Wang Y."/>
            <person name="Carvalho R."/>
            <person name="Voegtly L."/>
            <person name="Shi R."/>
            <person name="Duckworth R."/>
            <person name="Johnson A."/>
            <person name="Loviza R."/>
            <person name="Walstead R."/>
            <person name="Shah Z."/>
            <person name="Kiflezghi M."/>
            <person name="Wade K."/>
            <person name="Ball S.L."/>
            <person name="Bradley K.W."/>
            <person name="Asai D.J."/>
            <person name="Bowman C.A."/>
            <person name="Russell D.A."/>
            <person name="Pope W.H."/>
            <person name="Jacobs-Sera D."/>
            <person name="Hendrix R.W."/>
            <person name="Hatfull G.F."/>
        </authorList>
    </citation>
    <scope>NUCLEOTIDE SEQUENCE</scope>
</reference>
<dbReference type="Gene3D" id="3.10.450.240">
    <property type="match status" value="1"/>
</dbReference>
<dbReference type="AlphaFoldDB" id="A0A1D2AFP8"/>
<dbReference type="GO" id="GO:0030150">
    <property type="term" value="P:protein import into mitochondrial matrix"/>
    <property type="evidence" value="ECO:0007669"/>
    <property type="project" value="TreeGrafter"/>
</dbReference>
<dbReference type="NCBIfam" id="NF033779">
    <property type="entry name" value="Tim44_TimA_adap"/>
    <property type="match status" value="1"/>
</dbReference>
<evidence type="ECO:0000256" key="4">
    <source>
        <dbReference type="ARBA" id="ARBA00022946"/>
    </source>
</evidence>
<dbReference type="EMBL" id="GDKF01000644">
    <property type="protein sequence ID" value="JAT77978.1"/>
    <property type="molecule type" value="Transcribed_RNA"/>
</dbReference>
<proteinExistence type="inferred from homology"/>
<name>A0A1D2AFP8_AUXPR</name>
<organism evidence="9">
    <name type="scientific">Auxenochlorella protothecoides</name>
    <name type="common">Green microalga</name>
    <name type="synonym">Chlorella protothecoides</name>
    <dbReference type="NCBI Taxonomy" id="3075"/>
    <lineage>
        <taxon>Eukaryota</taxon>
        <taxon>Viridiplantae</taxon>
        <taxon>Chlorophyta</taxon>
        <taxon>core chlorophytes</taxon>
        <taxon>Trebouxiophyceae</taxon>
        <taxon>Chlorellales</taxon>
        <taxon>Chlorellaceae</taxon>
        <taxon>Auxenochlorella</taxon>
    </lineage>
</organism>